<protein>
    <submittedName>
        <fullName evidence="2">Uncharacterized protein</fullName>
    </submittedName>
</protein>
<gene>
    <name evidence="2" type="ORF">IF1G_06530</name>
</gene>
<reference evidence="2 3" key="1">
    <citation type="journal article" date="2019" name="Appl. Microbiol. Biotechnol.">
        <title>Genome sequence of Isaria javanica and comparative genome analysis insights into family S53 peptidase evolution in fungal entomopathogens.</title>
        <authorList>
            <person name="Lin R."/>
            <person name="Zhang X."/>
            <person name="Xin B."/>
            <person name="Zou M."/>
            <person name="Gao Y."/>
            <person name="Qin F."/>
            <person name="Hu Q."/>
            <person name="Xie B."/>
            <person name="Cheng X."/>
        </authorList>
    </citation>
    <scope>NUCLEOTIDE SEQUENCE [LARGE SCALE GENOMIC DNA]</scope>
    <source>
        <strain evidence="2 3">IJ1G</strain>
    </source>
</reference>
<organism evidence="2 3">
    <name type="scientific">Cordyceps javanica</name>
    <dbReference type="NCBI Taxonomy" id="43265"/>
    <lineage>
        <taxon>Eukaryota</taxon>
        <taxon>Fungi</taxon>
        <taxon>Dikarya</taxon>
        <taxon>Ascomycota</taxon>
        <taxon>Pezizomycotina</taxon>
        <taxon>Sordariomycetes</taxon>
        <taxon>Hypocreomycetidae</taxon>
        <taxon>Hypocreales</taxon>
        <taxon>Cordycipitaceae</taxon>
        <taxon>Cordyceps</taxon>
    </lineage>
</organism>
<dbReference type="EMBL" id="SPUK01000009">
    <property type="protein sequence ID" value="TQV94519.1"/>
    <property type="molecule type" value="Genomic_DNA"/>
</dbReference>
<feature type="compositionally biased region" description="Basic residues" evidence="1">
    <location>
        <begin position="9"/>
        <end position="21"/>
    </location>
</feature>
<accession>A0A545UYK2</accession>
<evidence type="ECO:0000313" key="2">
    <source>
        <dbReference type="EMBL" id="TQV94519.1"/>
    </source>
</evidence>
<name>A0A545UYK2_9HYPO</name>
<evidence type="ECO:0000256" key="1">
    <source>
        <dbReference type="SAM" id="MobiDB-lite"/>
    </source>
</evidence>
<sequence length="69" mass="7989">MHTQGTRTHTPHAHILTHGRRALPDNLPSDSISRWARCRPQASYARPRVVQEKWSKTEEENQNKDANSM</sequence>
<dbReference type="Proteomes" id="UP000315783">
    <property type="component" value="Unassembled WGS sequence"/>
</dbReference>
<feature type="region of interest" description="Disordered" evidence="1">
    <location>
        <begin position="1"/>
        <end position="69"/>
    </location>
</feature>
<feature type="compositionally biased region" description="Basic and acidic residues" evidence="1">
    <location>
        <begin position="49"/>
        <end position="63"/>
    </location>
</feature>
<evidence type="ECO:0000313" key="3">
    <source>
        <dbReference type="Proteomes" id="UP000315783"/>
    </source>
</evidence>
<comment type="caution">
    <text evidence="2">The sequence shown here is derived from an EMBL/GenBank/DDBJ whole genome shotgun (WGS) entry which is preliminary data.</text>
</comment>
<dbReference type="AlphaFoldDB" id="A0A545UYK2"/>
<keyword evidence="3" id="KW-1185">Reference proteome</keyword>
<proteinExistence type="predicted"/>